<dbReference type="Pfam" id="PF01636">
    <property type="entry name" value="APH"/>
    <property type="match status" value="1"/>
</dbReference>
<name>A0A9Q8PFM6_PASFU</name>
<keyword evidence="3" id="KW-1185">Reference proteome</keyword>
<dbReference type="PANTHER" id="PTHR21310">
    <property type="entry name" value="AMINOGLYCOSIDE PHOSPHOTRANSFERASE-RELATED-RELATED"/>
    <property type="match status" value="1"/>
</dbReference>
<dbReference type="Gene3D" id="3.30.200.20">
    <property type="entry name" value="Phosphorylase Kinase, domain 1"/>
    <property type="match status" value="1"/>
</dbReference>
<dbReference type="InterPro" id="IPR051678">
    <property type="entry name" value="AGP_Transferase"/>
</dbReference>
<evidence type="ECO:0000313" key="3">
    <source>
        <dbReference type="Proteomes" id="UP000756132"/>
    </source>
</evidence>
<accession>A0A9Q8PFM6</accession>
<dbReference type="InterPro" id="IPR002575">
    <property type="entry name" value="Aminoglycoside_PTrfase"/>
</dbReference>
<feature type="domain" description="Aminoglycoside phosphotransferase" evidence="1">
    <location>
        <begin position="130"/>
        <end position="328"/>
    </location>
</feature>
<reference evidence="2" key="2">
    <citation type="journal article" date="2022" name="Microb. Genom.">
        <title>A chromosome-scale genome assembly of the tomato pathogen Cladosporium fulvum reveals a compartmentalized genome architecture and the presence of a dispensable chromosome.</title>
        <authorList>
            <person name="Zaccaron A.Z."/>
            <person name="Chen L.H."/>
            <person name="Samaras A."/>
            <person name="Stergiopoulos I."/>
        </authorList>
    </citation>
    <scope>NUCLEOTIDE SEQUENCE</scope>
    <source>
        <strain evidence="2">Race5_Kim</strain>
    </source>
</reference>
<dbReference type="Gene3D" id="3.90.1200.10">
    <property type="match status" value="1"/>
</dbReference>
<dbReference type="OrthoDB" id="5327538at2759"/>
<organism evidence="2 3">
    <name type="scientific">Passalora fulva</name>
    <name type="common">Tomato leaf mold</name>
    <name type="synonym">Cladosporium fulvum</name>
    <dbReference type="NCBI Taxonomy" id="5499"/>
    <lineage>
        <taxon>Eukaryota</taxon>
        <taxon>Fungi</taxon>
        <taxon>Dikarya</taxon>
        <taxon>Ascomycota</taxon>
        <taxon>Pezizomycotina</taxon>
        <taxon>Dothideomycetes</taxon>
        <taxon>Dothideomycetidae</taxon>
        <taxon>Mycosphaerellales</taxon>
        <taxon>Mycosphaerellaceae</taxon>
        <taxon>Fulvia</taxon>
    </lineage>
</organism>
<dbReference type="AlphaFoldDB" id="A0A9Q8PFM6"/>
<dbReference type="KEGG" id="ffu:CLAFUR5_09298"/>
<dbReference type="PANTHER" id="PTHR21310:SF15">
    <property type="entry name" value="AMINOGLYCOSIDE PHOSPHOTRANSFERASE DOMAIN-CONTAINING PROTEIN"/>
    <property type="match status" value="1"/>
</dbReference>
<dbReference type="EMBL" id="CP090171">
    <property type="protein sequence ID" value="UJO21547.1"/>
    <property type="molecule type" value="Genomic_DNA"/>
</dbReference>
<dbReference type="SUPFAM" id="SSF56112">
    <property type="entry name" value="Protein kinase-like (PK-like)"/>
    <property type="match status" value="1"/>
</dbReference>
<gene>
    <name evidence="2" type="ORF">CLAFUR5_09298</name>
</gene>
<sequence>MYALCSSEQRTHSSTERVFHIFPILIINVTPASNIMASIGSESWIGPGNYEEGGRFHTIVEELVKSVNWDALLVIASRLRDGTSCKLSGKYSCGHFNVVRKLEFSDGVDWIARVRLPLLEGMSEEREALGAEKSMEVEIATMKYLKKRTSIPVPEVYSHSLSAESEVGAPFMLMSYIHGSTAAELRDAKGCEWPLMGTSEQTERFWQRMAEIQVELASCHFSSIGSLHREGEAFSIGPEVITGKGPWSTPDEYYQDVATHAVESAKTSPSASELQQRDSFNLPRLFPELMKLQSKPNQKHFHLVNRDFGIHNVLVNDNFEIVGVIDLDGVIAAPIEMVAQFPVLSGLHRPSPGFEKWEKRPAALSWMTEAASTLGRYVERILHAAHRQAPAVGEVAGWMMSNAAYIVQGLEAYQQHNADINDRWMGVFEGLLEEAVLQENHANVK</sequence>
<dbReference type="RefSeq" id="XP_047765913.1">
    <property type="nucleotide sequence ID" value="XM_047908446.1"/>
</dbReference>
<protein>
    <recommendedName>
        <fullName evidence="1">Aminoglycoside phosphotransferase domain-containing protein</fullName>
    </recommendedName>
</protein>
<reference evidence="2" key="1">
    <citation type="submission" date="2021-12" db="EMBL/GenBank/DDBJ databases">
        <authorList>
            <person name="Zaccaron A."/>
            <person name="Stergiopoulos I."/>
        </authorList>
    </citation>
    <scope>NUCLEOTIDE SEQUENCE</scope>
    <source>
        <strain evidence="2">Race5_Kim</strain>
    </source>
</reference>
<dbReference type="InterPro" id="IPR011009">
    <property type="entry name" value="Kinase-like_dom_sf"/>
</dbReference>
<evidence type="ECO:0000259" key="1">
    <source>
        <dbReference type="Pfam" id="PF01636"/>
    </source>
</evidence>
<evidence type="ECO:0000313" key="2">
    <source>
        <dbReference type="EMBL" id="UJO21547.1"/>
    </source>
</evidence>
<dbReference type="GeneID" id="71989176"/>
<proteinExistence type="predicted"/>
<dbReference type="Proteomes" id="UP000756132">
    <property type="component" value="Chromosome 9"/>
</dbReference>